<dbReference type="Gene3D" id="3.90.1300.10">
    <property type="entry name" value="Amidase signature (AS) domain"/>
    <property type="match status" value="1"/>
</dbReference>
<dbReference type="Proteomes" id="UP001296993">
    <property type="component" value="Unassembled WGS sequence"/>
</dbReference>
<gene>
    <name evidence="3" type="ORF">JOF47_001906</name>
</gene>
<accession>A0ABS4XD48</accession>
<dbReference type="SUPFAM" id="SSF75304">
    <property type="entry name" value="Amidase signature (AS) enzymes"/>
    <property type="match status" value="1"/>
</dbReference>
<feature type="region of interest" description="Disordered" evidence="1">
    <location>
        <begin position="1"/>
        <end position="35"/>
    </location>
</feature>
<name>A0ABS4XD48_9MICC</name>
<organism evidence="3 4">
    <name type="scientific">Paeniglutamicibacter kerguelensis</name>
    <dbReference type="NCBI Taxonomy" id="254788"/>
    <lineage>
        <taxon>Bacteria</taxon>
        <taxon>Bacillati</taxon>
        <taxon>Actinomycetota</taxon>
        <taxon>Actinomycetes</taxon>
        <taxon>Micrococcales</taxon>
        <taxon>Micrococcaceae</taxon>
        <taxon>Paeniglutamicibacter</taxon>
    </lineage>
</organism>
<sequence>MSDDLDPGIWTHRPPEAAPSASSGSSSSASSSSASSSSASADLAGGFDFAVKANIEVRGMPANAASPVFGGHLADADALVVAALKRHGGRVAGLTNMHELAFGITSNNAAFGPVRNPFDPLRSAGGSSGGSAAAVAAGLVPVSLGTDTGGSISVPAASCGVVGFRPSTGRWPIDGTIGLSWSRDTVGVHARSVAHAARIDAWVSHEPETAWDGPLPVVGVPTAFRRDLDPSVELRFNQVLAELSGHVSIVDVDLDPVFALTDAAQWDLVGWEAPRLLAAYLAAAEDLAPREAWEQVVARAVSPDVRGILENYAAHPVSPDAYAAARGLMESARDEYARVLESSGVAMLLFPTMPTVPQPVGDDTVVEHLGESVPLFPLMTRHTGPGTVLGVPSVTLPAGLTARGLPVGITLQGAAHRDRDLLALAARVEEMLA</sequence>
<dbReference type="PANTHER" id="PTHR11895">
    <property type="entry name" value="TRANSAMIDASE"/>
    <property type="match status" value="1"/>
</dbReference>
<evidence type="ECO:0000259" key="2">
    <source>
        <dbReference type="Pfam" id="PF01425"/>
    </source>
</evidence>
<dbReference type="EC" id="3.5.1.86" evidence="3"/>
<keyword evidence="3" id="KW-0378">Hydrolase</keyword>
<dbReference type="EMBL" id="JAGIOF010000001">
    <property type="protein sequence ID" value="MBP2386395.1"/>
    <property type="molecule type" value="Genomic_DNA"/>
</dbReference>
<comment type="caution">
    <text evidence="3">The sequence shown here is derived from an EMBL/GenBank/DDBJ whole genome shotgun (WGS) entry which is preliminary data.</text>
</comment>
<evidence type="ECO:0000256" key="1">
    <source>
        <dbReference type="SAM" id="MobiDB-lite"/>
    </source>
</evidence>
<dbReference type="PANTHER" id="PTHR11895:SF151">
    <property type="entry name" value="GLUTAMYL-TRNA(GLN) AMIDOTRANSFERASE SUBUNIT A"/>
    <property type="match status" value="1"/>
</dbReference>
<reference evidence="3 4" key="1">
    <citation type="submission" date="2021-03" db="EMBL/GenBank/DDBJ databases">
        <title>Sequencing the genomes of 1000 actinobacteria strains.</title>
        <authorList>
            <person name="Klenk H.-P."/>
        </authorList>
    </citation>
    <scope>NUCLEOTIDE SEQUENCE [LARGE SCALE GENOMIC DNA]</scope>
    <source>
        <strain evidence="3 4">DSM 15797</strain>
    </source>
</reference>
<dbReference type="InterPro" id="IPR036928">
    <property type="entry name" value="AS_sf"/>
</dbReference>
<evidence type="ECO:0000313" key="3">
    <source>
        <dbReference type="EMBL" id="MBP2386395.1"/>
    </source>
</evidence>
<dbReference type="InterPro" id="IPR000120">
    <property type="entry name" value="Amidase"/>
</dbReference>
<feature type="compositionally biased region" description="Low complexity" evidence="1">
    <location>
        <begin position="18"/>
        <end position="35"/>
    </location>
</feature>
<dbReference type="GO" id="GO:0050537">
    <property type="term" value="F:mandelamide amidase activity"/>
    <property type="evidence" value="ECO:0007669"/>
    <property type="project" value="UniProtKB-EC"/>
</dbReference>
<dbReference type="InterPro" id="IPR023631">
    <property type="entry name" value="Amidase_dom"/>
</dbReference>
<dbReference type="RefSeq" id="WP_209997297.1">
    <property type="nucleotide sequence ID" value="NZ_BAAAJY010000002.1"/>
</dbReference>
<proteinExistence type="predicted"/>
<keyword evidence="4" id="KW-1185">Reference proteome</keyword>
<dbReference type="Pfam" id="PF01425">
    <property type="entry name" value="Amidase"/>
    <property type="match status" value="1"/>
</dbReference>
<feature type="domain" description="Amidase" evidence="2">
    <location>
        <begin position="46"/>
        <end position="422"/>
    </location>
</feature>
<protein>
    <submittedName>
        <fullName evidence="3">Mandelamide amidase</fullName>
        <ecNumber evidence="3">3.5.1.86</ecNumber>
    </submittedName>
</protein>
<evidence type="ECO:0000313" key="4">
    <source>
        <dbReference type="Proteomes" id="UP001296993"/>
    </source>
</evidence>